<name>A0A1G5X6H6_9EURY</name>
<evidence type="ECO:0000313" key="2">
    <source>
        <dbReference type="Proteomes" id="UP000323439"/>
    </source>
</evidence>
<gene>
    <name evidence="1" type="ORF">SAMN02910315_01950</name>
</gene>
<accession>A0A1G5X6H6</accession>
<keyword evidence="2" id="KW-1185">Reference proteome</keyword>
<feature type="non-terminal residue" evidence="1">
    <location>
        <position position="40"/>
    </location>
</feature>
<dbReference type="Proteomes" id="UP000323439">
    <property type="component" value="Unassembled WGS sequence"/>
</dbReference>
<reference evidence="1 2" key="1">
    <citation type="submission" date="2016-10" db="EMBL/GenBank/DDBJ databases">
        <authorList>
            <person name="Varghese N."/>
            <person name="Submissions S."/>
        </authorList>
    </citation>
    <scope>NUCLEOTIDE SEQUENCE [LARGE SCALE GENOMIC DNA]</scope>
    <source>
        <strain evidence="1 2">DSM 16643</strain>
    </source>
</reference>
<proteinExistence type="predicted"/>
<dbReference type="AlphaFoldDB" id="A0A1G5X6H6"/>
<organism evidence="1 2">
    <name type="scientific">Methanobrevibacter millerae</name>
    <dbReference type="NCBI Taxonomy" id="230361"/>
    <lineage>
        <taxon>Archaea</taxon>
        <taxon>Methanobacteriati</taxon>
        <taxon>Methanobacteriota</taxon>
        <taxon>Methanomada group</taxon>
        <taxon>Methanobacteria</taxon>
        <taxon>Methanobacteriales</taxon>
        <taxon>Methanobacteriaceae</taxon>
        <taxon>Methanobrevibacter</taxon>
    </lineage>
</organism>
<sequence length="40" mass="4666">MFNFGKPIVPREPIRIAKVPQPLSYDDIEPLDERSIKENL</sequence>
<evidence type="ECO:0000313" key="1">
    <source>
        <dbReference type="EMBL" id="SDA65195.1"/>
    </source>
</evidence>
<protein>
    <submittedName>
        <fullName evidence="1">Uncharacterized protein</fullName>
    </submittedName>
</protein>
<dbReference type="EMBL" id="FMXB01000017">
    <property type="protein sequence ID" value="SDA65195.1"/>
    <property type="molecule type" value="Genomic_DNA"/>
</dbReference>